<accession>A0AAJ0MM49</accession>
<keyword evidence="2" id="KW-1185">Reference proteome</keyword>
<comment type="caution">
    <text evidence="1">The sequence shown here is derived from an EMBL/GenBank/DDBJ whole genome shotgun (WGS) entry which is preliminary data.</text>
</comment>
<reference evidence="1 2" key="1">
    <citation type="journal article" date="2023" name="Mol. Phylogenet. Evol.">
        <title>Genome-scale phylogeny and comparative genomics of the fungal order Sordariales.</title>
        <authorList>
            <person name="Hensen N."/>
            <person name="Bonometti L."/>
            <person name="Westerberg I."/>
            <person name="Brannstrom I.O."/>
            <person name="Guillou S."/>
            <person name="Cros-Aarteil S."/>
            <person name="Calhoun S."/>
            <person name="Haridas S."/>
            <person name="Kuo A."/>
            <person name="Mondo S."/>
            <person name="Pangilinan J."/>
            <person name="Riley R."/>
            <person name="LaButti K."/>
            <person name="Andreopoulos B."/>
            <person name="Lipzen A."/>
            <person name="Chen C."/>
            <person name="Yan M."/>
            <person name="Daum C."/>
            <person name="Ng V."/>
            <person name="Clum A."/>
            <person name="Steindorff A."/>
            <person name="Ohm R.A."/>
            <person name="Martin F."/>
            <person name="Silar P."/>
            <person name="Natvig D.O."/>
            <person name="Lalanne C."/>
            <person name="Gautier V."/>
            <person name="Ament-Velasquez S.L."/>
            <person name="Kruys A."/>
            <person name="Hutchinson M.I."/>
            <person name="Powell A.J."/>
            <person name="Barry K."/>
            <person name="Miller A.N."/>
            <person name="Grigoriev I.V."/>
            <person name="Debuchy R."/>
            <person name="Gladieux P."/>
            <person name="Hiltunen Thoren M."/>
            <person name="Johannesson H."/>
        </authorList>
    </citation>
    <scope>NUCLEOTIDE SEQUENCE [LARGE SCALE GENOMIC DNA]</scope>
    <source>
        <strain evidence="1 2">FGSC 10403</strain>
    </source>
</reference>
<dbReference type="SUPFAM" id="SSF57850">
    <property type="entry name" value="RING/U-box"/>
    <property type="match status" value="1"/>
</dbReference>
<name>A0AAJ0MM49_9PEZI</name>
<sequence length="313" mass="35400">MCFTTISTMCTKRTFSSISDEDSSCQEAPKRICLPTHKITHVGPLDLNSPPKFAPMRPLPSIWPWNLDTDLDADAPLPPPLSIASRIPAFHIHGSSHCGNHAHEHSFPSGKETNKNKRVGTLCSFCYGPYKQGDLHQLPCGHFTCLSCLEERVRQISTFMVANAGLINQTIAKMREIMNYLGTMTETDGLASTVRQYWVDEFGFLRQELAILTNMSCSYCQVHIRPSRFMTCLSPEMSKILWLTEEWLADAQPENRRACGWPDCRAYVPSWCHYLFIGQKEVSKAVDAEGRRWWCPSCKGNCFETEEGLNPGR</sequence>
<proteinExistence type="predicted"/>
<dbReference type="AlphaFoldDB" id="A0AAJ0MM49"/>
<dbReference type="GeneID" id="87877999"/>
<dbReference type="Proteomes" id="UP001285908">
    <property type="component" value="Unassembled WGS sequence"/>
</dbReference>
<protein>
    <recommendedName>
        <fullName evidence="3">RING-type domain-containing protein</fullName>
    </recommendedName>
</protein>
<gene>
    <name evidence="1" type="ORF">B0T23DRAFT_432364</name>
</gene>
<evidence type="ECO:0000313" key="1">
    <source>
        <dbReference type="EMBL" id="KAK3485771.1"/>
    </source>
</evidence>
<evidence type="ECO:0008006" key="3">
    <source>
        <dbReference type="Google" id="ProtNLM"/>
    </source>
</evidence>
<dbReference type="RefSeq" id="XP_062688534.1">
    <property type="nucleotide sequence ID" value="XM_062840377.1"/>
</dbReference>
<organism evidence="1 2">
    <name type="scientific">Neurospora hispaniola</name>
    <dbReference type="NCBI Taxonomy" id="588809"/>
    <lineage>
        <taxon>Eukaryota</taxon>
        <taxon>Fungi</taxon>
        <taxon>Dikarya</taxon>
        <taxon>Ascomycota</taxon>
        <taxon>Pezizomycotina</taxon>
        <taxon>Sordariomycetes</taxon>
        <taxon>Sordariomycetidae</taxon>
        <taxon>Sordariales</taxon>
        <taxon>Sordariaceae</taxon>
        <taxon>Neurospora</taxon>
    </lineage>
</organism>
<dbReference type="EMBL" id="JAULSX010000009">
    <property type="protein sequence ID" value="KAK3485771.1"/>
    <property type="molecule type" value="Genomic_DNA"/>
</dbReference>
<evidence type="ECO:0000313" key="2">
    <source>
        <dbReference type="Proteomes" id="UP001285908"/>
    </source>
</evidence>